<dbReference type="SMART" id="SM00849">
    <property type="entry name" value="Lactamase_B"/>
    <property type="match status" value="1"/>
</dbReference>
<protein>
    <submittedName>
        <fullName evidence="2">MBL fold metallo-hydrolase</fullName>
    </submittedName>
</protein>
<sequence>MKITHFGHACILVESGGARVLLDPGTFSTGYTELTELDAVLVTHQHFDHLDTEALAPLLDRNPAVTFVVEAATAGQLPDAVSGRAHVVAPGDRFDVSGLDVQVVGGTHALIHADVPRIPNVGFYFHDFGLLHPGDELTPPNLEVELLALPISGPWQKLSDTVDYLRAVAPATAFPIHEAVTSRPGLFHAYLESLKPASTVFRVLEHGASTEL</sequence>
<comment type="caution">
    <text evidence="2">The sequence shown here is derived from an EMBL/GenBank/DDBJ whole genome shotgun (WGS) entry which is preliminary data.</text>
</comment>
<dbReference type="Gene3D" id="3.60.15.10">
    <property type="entry name" value="Ribonuclease Z/Hydroxyacylglutathione hydrolase-like"/>
    <property type="match status" value="1"/>
</dbReference>
<dbReference type="EMBL" id="BAAAOR010000014">
    <property type="protein sequence ID" value="GAA1515379.1"/>
    <property type="molecule type" value="Genomic_DNA"/>
</dbReference>
<dbReference type="InterPro" id="IPR001279">
    <property type="entry name" value="Metallo-B-lactamas"/>
</dbReference>
<dbReference type="PANTHER" id="PTHR43546:SF3">
    <property type="entry name" value="UPF0173 METAL-DEPENDENT HYDROLASE MJ1163"/>
    <property type="match status" value="1"/>
</dbReference>
<dbReference type="PANTHER" id="PTHR43546">
    <property type="entry name" value="UPF0173 METAL-DEPENDENT HYDROLASE MJ1163-RELATED"/>
    <property type="match status" value="1"/>
</dbReference>
<keyword evidence="3" id="KW-1185">Reference proteome</keyword>
<organism evidence="2 3">
    <name type="scientific">Nocardioides humi</name>
    <dbReference type="NCBI Taxonomy" id="449461"/>
    <lineage>
        <taxon>Bacteria</taxon>
        <taxon>Bacillati</taxon>
        <taxon>Actinomycetota</taxon>
        <taxon>Actinomycetes</taxon>
        <taxon>Propionibacteriales</taxon>
        <taxon>Nocardioidaceae</taxon>
        <taxon>Nocardioides</taxon>
    </lineage>
</organism>
<evidence type="ECO:0000313" key="2">
    <source>
        <dbReference type="EMBL" id="GAA1515379.1"/>
    </source>
</evidence>
<evidence type="ECO:0000313" key="3">
    <source>
        <dbReference type="Proteomes" id="UP001500842"/>
    </source>
</evidence>
<name>A0ABN2ACH0_9ACTN</name>
<dbReference type="InterPro" id="IPR036866">
    <property type="entry name" value="RibonucZ/Hydroxyglut_hydro"/>
</dbReference>
<dbReference type="SUPFAM" id="SSF56281">
    <property type="entry name" value="Metallo-hydrolase/oxidoreductase"/>
    <property type="match status" value="1"/>
</dbReference>
<gene>
    <name evidence="2" type="ORF">GCM10009788_19670</name>
</gene>
<proteinExistence type="predicted"/>
<dbReference type="RefSeq" id="WP_219996052.1">
    <property type="nucleotide sequence ID" value="NZ_BAAAOR010000014.1"/>
</dbReference>
<reference evidence="2 3" key="1">
    <citation type="journal article" date="2019" name="Int. J. Syst. Evol. Microbiol.">
        <title>The Global Catalogue of Microorganisms (GCM) 10K type strain sequencing project: providing services to taxonomists for standard genome sequencing and annotation.</title>
        <authorList>
            <consortium name="The Broad Institute Genomics Platform"/>
            <consortium name="The Broad Institute Genome Sequencing Center for Infectious Disease"/>
            <person name="Wu L."/>
            <person name="Ma J."/>
        </authorList>
    </citation>
    <scope>NUCLEOTIDE SEQUENCE [LARGE SCALE GENOMIC DNA]</scope>
    <source>
        <strain evidence="2 3">JCM 14942</strain>
    </source>
</reference>
<evidence type="ECO:0000259" key="1">
    <source>
        <dbReference type="SMART" id="SM00849"/>
    </source>
</evidence>
<dbReference type="Proteomes" id="UP001500842">
    <property type="component" value="Unassembled WGS sequence"/>
</dbReference>
<feature type="domain" description="Metallo-beta-lactamase" evidence="1">
    <location>
        <begin position="7"/>
        <end position="177"/>
    </location>
</feature>
<dbReference type="InterPro" id="IPR050114">
    <property type="entry name" value="UPF0173_UPF0282_UlaG_hydrolase"/>
</dbReference>
<dbReference type="Pfam" id="PF13483">
    <property type="entry name" value="Lactamase_B_3"/>
    <property type="match status" value="1"/>
</dbReference>
<accession>A0ABN2ACH0</accession>